<comment type="caution">
    <text evidence="1">The sequence shown here is derived from an EMBL/GenBank/DDBJ whole genome shotgun (WGS) entry which is preliminary data.</text>
</comment>
<gene>
    <name evidence="1" type="ORF">Zm00014a_002098</name>
</gene>
<dbReference type="AlphaFoldDB" id="A0A3L6EV43"/>
<reference evidence="1" key="1">
    <citation type="journal article" date="2018" name="Nat. Genet.">
        <title>Extensive intraspecific gene order and gene structural variations between Mo17 and other maize genomes.</title>
        <authorList>
            <person name="Sun S."/>
            <person name="Zhou Y."/>
            <person name="Chen J."/>
            <person name="Shi J."/>
            <person name="Zhao H."/>
            <person name="Zhao H."/>
            <person name="Song W."/>
            <person name="Zhang M."/>
            <person name="Cui Y."/>
            <person name="Dong X."/>
            <person name="Liu H."/>
            <person name="Ma X."/>
            <person name="Jiao Y."/>
            <person name="Wang B."/>
            <person name="Wei X."/>
            <person name="Stein J.C."/>
            <person name="Glaubitz J.C."/>
            <person name="Lu F."/>
            <person name="Yu G."/>
            <person name="Liang C."/>
            <person name="Fengler K."/>
            <person name="Li B."/>
            <person name="Rafalski A."/>
            <person name="Schnable P.S."/>
            <person name="Ware D.H."/>
            <person name="Buckler E.S."/>
            <person name="Lai J."/>
        </authorList>
    </citation>
    <scope>NUCLEOTIDE SEQUENCE [LARGE SCALE GENOMIC DNA]</scope>
    <source>
        <tissue evidence="1">Seedling</tissue>
    </source>
</reference>
<dbReference type="EMBL" id="NCVQ01000006">
    <property type="protein sequence ID" value="PWZ24589.1"/>
    <property type="molecule type" value="Genomic_DNA"/>
</dbReference>
<sequence length="19" mass="2198">MTLFSTLLKALIIQLYLCL</sequence>
<name>A0A3L6EV43_MAIZE</name>
<dbReference type="Proteomes" id="UP000251960">
    <property type="component" value="Chromosome 5"/>
</dbReference>
<accession>A0A3L6EV43</accession>
<protein>
    <submittedName>
        <fullName evidence="1">Uncharacterized protein</fullName>
    </submittedName>
</protein>
<evidence type="ECO:0000313" key="1">
    <source>
        <dbReference type="EMBL" id="PWZ24589.1"/>
    </source>
</evidence>
<proteinExistence type="predicted"/>
<organism evidence="1">
    <name type="scientific">Zea mays</name>
    <name type="common">Maize</name>
    <dbReference type="NCBI Taxonomy" id="4577"/>
    <lineage>
        <taxon>Eukaryota</taxon>
        <taxon>Viridiplantae</taxon>
        <taxon>Streptophyta</taxon>
        <taxon>Embryophyta</taxon>
        <taxon>Tracheophyta</taxon>
        <taxon>Spermatophyta</taxon>
        <taxon>Magnoliopsida</taxon>
        <taxon>Liliopsida</taxon>
        <taxon>Poales</taxon>
        <taxon>Poaceae</taxon>
        <taxon>PACMAD clade</taxon>
        <taxon>Panicoideae</taxon>
        <taxon>Andropogonodae</taxon>
        <taxon>Andropogoneae</taxon>
        <taxon>Tripsacinae</taxon>
        <taxon>Zea</taxon>
    </lineage>
</organism>